<gene>
    <name evidence="2" type="ORF">CPter91_4249</name>
</gene>
<sequence>MLRLFQASDEGRAHGGASDGRTDAGSSDIAGGGAQFVGMLAGAGDLLLLRADRRELLLLCGQFGSSPDFGRRMVTSLMKVSPRLIGSSRMIGLELAVAALEVTEAFFMVWS</sequence>
<dbReference type="RefSeq" id="WP_061943102.1">
    <property type="nucleotide sequence ID" value="NZ_CP013234.1"/>
</dbReference>
<dbReference type="KEGG" id="cpra:CPter91_4249"/>
<protein>
    <submittedName>
        <fullName evidence="2">Uncharacterized protein</fullName>
    </submittedName>
</protein>
<dbReference type="Proteomes" id="UP000074561">
    <property type="component" value="Chromosome"/>
</dbReference>
<dbReference type="AlphaFoldDB" id="A0A127Q963"/>
<feature type="region of interest" description="Disordered" evidence="1">
    <location>
        <begin position="7"/>
        <end position="26"/>
    </location>
</feature>
<evidence type="ECO:0000256" key="1">
    <source>
        <dbReference type="SAM" id="MobiDB-lite"/>
    </source>
</evidence>
<proteinExistence type="predicted"/>
<accession>A0A127Q963</accession>
<name>A0A127Q963_9BURK</name>
<reference evidence="2 3" key="1">
    <citation type="submission" date="2015-11" db="EMBL/GenBank/DDBJ databases">
        <title>Exploring the genomic traits of fungus-feeding bacterial genus Collimonas.</title>
        <authorList>
            <person name="Song C."/>
            <person name="Schmidt R."/>
            <person name="de Jager V."/>
            <person name="Krzyzanowska D."/>
            <person name="Jongedijk E."/>
            <person name="Cankar K."/>
            <person name="Beekwilder J."/>
            <person name="van Veen A."/>
            <person name="de Boer W."/>
            <person name="van Veen J.A."/>
            <person name="Garbeva P."/>
        </authorList>
    </citation>
    <scope>NUCLEOTIDE SEQUENCE [LARGE SCALE GENOMIC DNA]</scope>
    <source>
        <strain evidence="2 3">Ter91</strain>
    </source>
</reference>
<evidence type="ECO:0000313" key="3">
    <source>
        <dbReference type="Proteomes" id="UP000074561"/>
    </source>
</evidence>
<organism evidence="2 3">
    <name type="scientific">Collimonas pratensis</name>
    <dbReference type="NCBI Taxonomy" id="279113"/>
    <lineage>
        <taxon>Bacteria</taxon>
        <taxon>Pseudomonadati</taxon>
        <taxon>Pseudomonadota</taxon>
        <taxon>Betaproteobacteria</taxon>
        <taxon>Burkholderiales</taxon>
        <taxon>Oxalobacteraceae</taxon>
        <taxon>Collimonas</taxon>
    </lineage>
</organism>
<evidence type="ECO:0000313" key="2">
    <source>
        <dbReference type="EMBL" id="AMP06564.1"/>
    </source>
</evidence>
<dbReference type="EMBL" id="CP013234">
    <property type="protein sequence ID" value="AMP06564.1"/>
    <property type="molecule type" value="Genomic_DNA"/>
</dbReference>